<sequence length="53" mass="6021">FPPISFLSERLNLLKARKEDNVLKPSSIGGTEESSEEERRVEMCLWDGGVKEL</sequence>
<accession>A0A392VP65</accession>
<dbReference type="AlphaFoldDB" id="A0A392VP65"/>
<feature type="non-terminal residue" evidence="1">
    <location>
        <position position="1"/>
    </location>
</feature>
<comment type="caution">
    <text evidence="1">The sequence shown here is derived from an EMBL/GenBank/DDBJ whole genome shotgun (WGS) entry which is preliminary data.</text>
</comment>
<proteinExistence type="predicted"/>
<dbReference type="EMBL" id="LXQA011187189">
    <property type="protein sequence ID" value="MCI88210.1"/>
    <property type="molecule type" value="Genomic_DNA"/>
</dbReference>
<dbReference type="Proteomes" id="UP000265520">
    <property type="component" value="Unassembled WGS sequence"/>
</dbReference>
<evidence type="ECO:0000313" key="2">
    <source>
        <dbReference type="Proteomes" id="UP000265520"/>
    </source>
</evidence>
<protein>
    <submittedName>
        <fullName evidence="1">Uncharacterized protein</fullName>
    </submittedName>
</protein>
<organism evidence="1 2">
    <name type="scientific">Trifolium medium</name>
    <dbReference type="NCBI Taxonomy" id="97028"/>
    <lineage>
        <taxon>Eukaryota</taxon>
        <taxon>Viridiplantae</taxon>
        <taxon>Streptophyta</taxon>
        <taxon>Embryophyta</taxon>
        <taxon>Tracheophyta</taxon>
        <taxon>Spermatophyta</taxon>
        <taxon>Magnoliopsida</taxon>
        <taxon>eudicotyledons</taxon>
        <taxon>Gunneridae</taxon>
        <taxon>Pentapetalae</taxon>
        <taxon>rosids</taxon>
        <taxon>fabids</taxon>
        <taxon>Fabales</taxon>
        <taxon>Fabaceae</taxon>
        <taxon>Papilionoideae</taxon>
        <taxon>50 kb inversion clade</taxon>
        <taxon>NPAAA clade</taxon>
        <taxon>Hologalegina</taxon>
        <taxon>IRL clade</taxon>
        <taxon>Trifolieae</taxon>
        <taxon>Trifolium</taxon>
    </lineage>
</organism>
<reference evidence="1 2" key="1">
    <citation type="journal article" date="2018" name="Front. Plant Sci.">
        <title>Red Clover (Trifolium pratense) and Zigzag Clover (T. medium) - A Picture of Genomic Similarities and Differences.</title>
        <authorList>
            <person name="Dluhosova J."/>
            <person name="Istvanek J."/>
            <person name="Nedelnik J."/>
            <person name="Repkova J."/>
        </authorList>
    </citation>
    <scope>NUCLEOTIDE SEQUENCE [LARGE SCALE GENOMIC DNA]</scope>
    <source>
        <strain evidence="2">cv. 10/8</strain>
        <tissue evidence="1">Leaf</tissue>
    </source>
</reference>
<name>A0A392VP65_9FABA</name>
<keyword evidence="2" id="KW-1185">Reference proteome</keyword>
<evidence type="ECO:0000313" key="1">
    <source>
        <dbReference type="EMBL" id="MCI88210.1"/>
    </source>
</evidence>